<evidence type="ECO:0000259" key="10">
    <source>
        <dbReference type="PROSITE" id="PS50979"/>
    </source>
</evidence>
<keyword evidence="3 7" id="KW-0547">Nucleotide-binding</keyword>
<dbReference type="InterPro" id="IPR050856">
    <property type="entry name" value="Biotin_carboxylase_complex"/>
</dbReference>
<dbReference type="AlphaFoldDB" id="H8FS91"/>
<dbReference type="InterPro" id="IPR011764">
    <property type="entry name" value="Biotin_carboxylation_dom"/>
</dbReference>
<evidence type="ECO:0000256" key="2">
    <source>
        <dbReference type="ARBA" id="ARBA00022598"/>
    </source>
</evidence>
<reference evidence="11 12" key="1">
    <citation type="journal article" date="2012" name="J. Bacteriol.">
        <title>Draft Genome Sequence of the Purple Photosynthetic Bacterium Phaeospirillum molischianum DSM120, a Particularly Versatile Bacterium.</title>
        <authorList>
            <person name="Duquesne K."/>
            <person name="Prima V."/>
            <person name="Ji B."/>
            <person name="Rouy Z."/>
            <person name="Medigue C."/>
            <person name="Talla E."/>
            <person name="Sturgis J.N."/>
        </authorList>
    </citation>
    <scope>NUCLEOTIDE SEQUENCE [LARGE SCALE GENOMIC DNA]</scope>
    <source>
        <strain evidence="12">DSM120</strain>
    </source>
</reference>
<evidence type="ECO:0000313" key="11">
    <source>
        <dbReference type="EMBL" id="CCG41229.1"/>
    </source>
</evidence>
<dbReference type="EC" id="6.4.1.4" evidence="11"/>
<keyword evidence="2 11" id="KW-0436">Ligase</keyword>
<keyword evidence="12" id="KW-1185">Reference proteome</keyword>
<dbReference type="InterPro" id="IPR013815">
    <property type="entry name" value="ATP_grasp_subdomain_1"/>
</dbReference>
<keyword evidence="5" id="KW-0809">Transit peptide</keyword>
<dbReference type="OrthoDB" id="9763189at2"/>
<dbReference type="Gene3D" id="3.30.470.20">
    <property type="entry name" value="ATP-grasp fold, B domain"/>
    <property type="match status" value="1"/>
</dbReference>
<dbReference type="SUPFAM" id="SSF56059">
    <property type="entry name" value="Glutathione synthetase ATP-binding domain-like"/>
    <property type="match status" value="1"/>
</dbReference>
<dbReference type="InterPro" id="IPR011761">
    <property type="entry name" value="ATP-grasp"/>
</dbReference>
<dbReference type="InterPro" id="IPR048429">
    <property type="entry name" value="MCC_alpha_BT"/>
</dbReference>
<evidence type="ECO:0000259" key="8">
    <source>
        <dbReference type="PROSITE" id="PS50968"/>
    </source>
</evidence>
<dbReference type="PROSITE" id="PS00867">
    <property type="entry name" value="CPSASE_2"/>
    <property type="match status" value="1"/>
</dbReference>
<dbReference type="STRING" id="1150626.PHAMO_270070"/>
<dbReference type="Gene3D" id="3.30.700.40">
    <property type="match status" value="1"/>
</dbReference>
<proteinExistence type="predicted"/>
<keyword evidence="6" id="KW-0092">Biotin</keyword>
<feature type="domain" description="ATP-grasp" evidence="9">
    <location>
        <begin position="120"/>
        <end position="317"/>
    </location>
</feature>
<dbReference type="PROSITE" id="PS50979">
    <property type="entry name" value="BC"/>
    <property type="match status" value="1"/>
</dbReference>
<dbReference type="InterPro" id="IPR016185">
    <property type="entry name" value="PreATP-grasp_dom_sf"/>
</dbReference>
<comment type="cofactor">
    <cofactor evidence="1">
        <name>biotin</name>
        <dbReference type="ChEBI" id="CHEBI:57586"/>
    </cofactor>
</comment>
<evidence type="ECO:0000256" key="6">
    <source>
        <dbReference type="ARBA" id="ARBA00023267"/>
    </source>
</evidence>
<feature type="domain" description="Biotin carboxylation" evidence="10">
    <location>
        <begin position="1"/>
        <end position="447"/>
    </location>
</feature>
<dbReference type="eggNOG" id="COG4770">
    <property type="taxonomic scope" value="Bacteria"/>
</dbReference>
<evidence type="ECO:0000256" key="5">
    <source>
        <dbReference type="ARBA" id="ARBA00022946"/>
    </source>
</evidence>
<dbReference type="InterPro" id="IPR001882">
    <property type="entry name" value="Biotin_BS"/>
</dbReference>
<gene>
    <name evidence="11" type="ORF">PHAMO_270070</name>
</gene>
<comment type="caution">
    <text evidence="11">The sequence shown here is derived from an EMBL/GenBank/DDBJ whole genome shotgun (WGS) entry which is preliminary data.</text>
</comment>
<dbReference type="SUPFAM" id="SSF51246">
    <property type="entry name" value="Rudiment single hybrid motif"/>
    <property type="match status" value="1"/>
</dbReference>
<protein>
    <submittedName>
        <fullName evidence="11">Putative acyl-CoA carboxylase biotin-carrying subunit alpha chain</fullName>
        <ecNumber evidence="11">6.4.1.4</ecNumber>
    </submittedName>
</protein>
<dbReference type="Gene3D" id="2.40.50.100">
    <property type="match status" value="1"/>
</dbReference>
<dbReference type="NCBIfam" id="NF006367">
    <property type="entry name" value="PRK08591.1"/>
    <property type="match status" value="1"/>
</dbReference>
<dbReference type="InterPro" id="IPR011054">
    <property type="entry name" value="Rudment_hybrid_motif"/>
</dbReference>
<dbReference type="PROSITE" id="PS50968">
    <property type="entry name" value="BIOTINYL_LIPOYL"/>
    <property type="match status" value="1"/>
</dbReference>
<dbReference type="Gene3D" id="3.30.1490.20">
    <property type="entry name" value="ATP-grasp fold, A domain"/>
    <property type="match status" value="1"/>
</dbReference>
<dbReference type="Gene3D" id="3.40.50.20">
    <property type="match status" value="1"/>
</dbReference>
<dbReference type="InterPro" id="IPR011053">
    <property type="entry name" value="Single_hybrid_motif"/>
</dbReference>
<dbReference type="PROSITE" id="PS50975">
    <property type="entry name" value="ATP_GRASP"/>
    <property type="match status" value="1"/>
</dbReference>
<dbReference type="CDD" id="cd06850">
    <property type="entry name" value="biotinyl_domain"/>
    <property type="match status" value="1"/>
</dbReference>
<evidence type="ECO:0000256" key="4">
    <source>
        <dbReference type="ARBA" id="ARBA00022840"/>
    </source>
</evidence>
<sequence>MFSKILIANRGEIACRVIRTAQRMGIATVAVHSDADAGSAHVALADEAWAIGPAPSRESYLRADTLIDVARRSGAEAIHPGYGFLSENADFAEACAAAGLIFIGPPVAAIRAMGGKSEAKALMERAGVPLVPGYHGMDQDAAVLAAAADKIGYPVLIKASAGGGGKGMRVVETPDAFAADLAAAKREAAGSFGDDRVLIEKYLARPRHVEIQVFADGFDNAVSLFERDCSIQRRHQKVVEEAPAPGMAPDLRRRMGDAAIAAARAIGYRGAGTVEFLLEPDGSFYFMEMNTRLQVEHPVTEFITGLDLVEWQLRVAAGQALPLGQDDLAIRGHAIEVRLYAEDPDAGFMPATGRLDHLRFPVTGPHLRVDSGVRQGDRISVHYDPMIAKLIVWDEDRAGAVRRLRSALAATEVAGLTTNIAFLASIAAHPAFAEADLDTGFIERHRAQLLPSVRPVSDDVLALVCLGLLLERRAVAGREAAASSDPHSPWALCDGWRLNDDAHDNLHLRHGETDISVPLIYRPWGYELMLPGGPVEARGSLTADGRLSAEIGPVRRHAGYVRRGAELSLFLDGGAHRLVVVDPLPSDEPEEPETGVVAPMPGTVVAVLVEAGAKVVQGQPLVVMEAMKMEHTLKAPANGTVSDLHFAVGALVDEGDSLVAFEAEVA</sequence>
<dbReference type="SMART" id="SM00878">
    <property type="entry name" value="Biotin_carb_C"/>
    <property type="match status" value="1"/>
</dbReference>
<dbReference type="FunFam" id="2.40.50.100:FF:000003">
    <property type="entry name" value="Acetyl-CoA carboxylase biotin carboxyl carrier protein"/>
    <property type="match status" value="1"/>
</dbReference>
<dbReference type="SUPFAM" id="SSF52440">
    <property type="entry name" value="PreATP-grasp domain"/>
    <property type="match status" value="1"/>
</dbReference>
<dbReference type="InterPro" id="IPR005481">
    <property type="entry name" value="BC-like_N"/>
</dbReference>
<evidence type="ECO:0000256" key="7">
    <source>
        <dbReference type="PROSITE-ProRule" id="PRU00409"/>
    </source>
</evidence>
<organism evidence="11 12">
    <name type="scientific">Magnetospirillum molischianum DSM 120</name>
    <dbReference type="NCBI Taxonomy" id="1150626"/>
    <lineage>
        <taxon>Bacteria</taxon>
        <taxon>Pseudomonadati</taxon>
        <taxon>Pseudomonadota</taxon>
        <taxon>Alphaproteobacteria</taxon>
        <taxon>Rhodospirillales</taxon>
        <taxon>Rhodospirillaceae</taxon>
        <taxon>Magnetospirillum</taxon>
    </lineage>
</organism>
<dbReference type="PANTHER" id="PTHR18866">
    <property type="entry name" value="CARBOXYLASE:PYRUVATE/ACETYL-COA/PROPIONYL-COA CARBOXYLASE"/>
    <property type="match status" value="1"/>
</dbReference>
<feature type="domain" description="Lipoyl-binding" evidence="8">
    <location>
        <begin position="579"/>
        <end position="662"/>
    </location>
</feature>
<dbReference type="Pfam" id="PF02785">
    <property type="entry name" value="Biotin_carb_C"/>
    <property type="match status" value="1"/>
</dbReference>
<dbReference type="GO" id="GO:0046872">
    <property type="term" value="F:metal ion binding"/>
    <property type="evidence" value="ECO:0007669"/>
    <property type="project" value="InterPro"/>
</dbReference>
<dbReference type="Pfam" id="PF00364">
    <property type="entry name" value="Biotin_lipoyl"/>
    <property type="match status" value="1"/>
</dbReference>
<accession>H8FS91</accession>
<keyword evidence="4 7" id="KW-0067">ATP-binding</keyword>
<evidence type="ECO:0000256" key="3">
    <source>
        <dbReference type="ARBA" id="ARBA00022741"/>
    </source>
</evidence>
<dbReference type="SUPFAM" id="SSF51230">
    <property type="entry name" value="Single hybrid motif"/>
    <property type="match status" value="1"/>
</dbReference>
<name>H8FS91_MAGML</name>
<dbReference type="Pfam" id="PF02786">
    <property type="entry name" value="CPSase_L_D2"/>
    <property type="match status" value="1"/>
</dbReference>
<dbReference type="FunFam" id="3.30.1490.20:FF:000003">
    <property type="entry name" value="acetyl-CoA carboxylase isoform X1"/>
    <property type="match status" value="1"/>
</dbReference>
<dbReference type="InterPro" id="IPR005482">
    <property type="entry name" value="Biotin_COase_C"/>
</dbReference>
<dbReference type="FunFam" id="3.40.50.20:FF:000010">
    <property type="entry name" value="Propionyl-CoA carboxylase subunit alpha"/>
    <property type="match status" value="1"/>
</dbReference>
<evidence type="ECO:0000313" key="12">
    <source>
        <dbReference type="Proteomes" id="UP000004169"/>
    </source>
</evidence>
<dbReference type="Pfam" id="PF21139">
    <property type="entry name" value="BT_MCC_alpha"/>
    <property type="match status" value="1"/>
</dbReference>
<dbReference type="PROSITE" id="PS00866">
    <property type="entry name" value="CPSASE_1"/>
    <property type="match status" value="1"/>
</dbReference>
<dbReference type="FunFam" id="3.30.470.20:FF:000028">
    <property type="entry name" value="Methylcrotonoyl-CoA carboxylase subunit alpha, mitochondrial"/>
    <property type="match status" value="1"/>
</dbReference>
<dbReference type="InterPro" id="IPR005479">
    <property type="entry name" value="CPAse_ATP-bd"/>
</dbReference>
<dbReference type="GO" id="GO:0004485">
    <property type="term" value="F:methylcrotonoyl-CoA carboxylase activity"/>
    <property type="evidence" value="ECO:0007669"/>
    <property type="project" value="UniProtKB-EC"/>
</dbReference>
<dbReference type="EMBL" id="CAHP01000020">
    <property type="protein sequence ID" value="CCG41229.1"/>
    <property type="molecule type" value="Genomic_DNA"/>
</dbReference>
<dbReference type="PANTHER" id="PTHR18866:SF33">
    <property type="entry name" value="METHYLCROTONOYL-COA CARBOXYLASE SUBUNIT ALPHA, MITOCHONDRIAL-RELATED"/>
    <property type="match status" value="1"/>
</dbReference>
<dbReference type="Proteomes" id="UP000004169">
    <property type="component" value="Unassembled WGS sequence"/>
</dbReference>
<dbReference type="RefSeq" id="WP_002728152.1">
    <property type="nucleotide sequence ID" value="NZ_CAHP01000020.1"/>
</dbReference>
<dbReference type="InterPro" id="IPR000089">
    <property type="entry name" value="Biotin_lipoyl"/>
</dbReference>
<evidence type="ECO:0000259" key="9">
    <source>
        <dbReference type="PROSITE" id="PS50975"/>
    </source>
</evidence>
<evidence type="ECO:0000256" key="1">
    <source>
        <dbReference type="ARBA" id="ARBA00001953"/>
    </source>
</evidence>
<dbReference type="PROSITE" id="PS00188">
    <property type="entry name" value="BIOTIN"/>
    <property type="match status" value="1"/>
</dbReference>
<dbReference type="GO" id="GO:0005524">
    <property type="term" value="F:ATP binding"/>
    <property type="evidence" value="ECO:0007669"/>
    <property type="project" value="UniProtKB-UniRule"/>
</dbReference>
<dbReference type="Pfam" id="PF00289">
    <property type="entry name" value="Biotin_carb_N"/>
    <property type="match status" value="1"/>
</dbReference>